<keyword evidence="2" id="KW-1133">Transmembrane helix</keyword>
<dbReference type="InterPro" id="IPR045597">
    <property type="entry name" value="DUF6458"/>
</dbReference>
<dbReference type="Pfam" id="PF20059">
    <property type="entry name" value="DUF6458"/>
    <property type="match status" value="1"/>
</dbReference>
<evidence type="ECO:0000313" key="5">
    <source>
        <dbReference type="Proteomes" id="UP001183648"/>
    </source>
</evidence>
<reference evidence="4 5" key="1">
    <citation type="submission" date="2023-07" db="EMBL/GenBank/DDBJ databases">
        <title>Sequencing the genomes of 1000 actinobacteria strains.</title>
        <authorList>
            <person name="Klenk H.-P."/>
        </authorList>
    </citation>
    <scope>NUCLEOTIDE SEQUENCE [LARGE SCALE GENOMIC DNA]</scope>
    <source>
        <strain evidence="4 5">DSM 19426</strain>
    </source>
</reference>
<evidence type="ECO:0000313" key="4">
    <source>
        <dbReference type="EMBL" id="MDR7362456.1"/>
    </source>
</evidence>
<accession>A0ABU2BW01</accession>
<evidence type="ECO:0000256" key="1">
    <source>
        <dbReference type="SAM" id="MobiDB-lite"/>
    </source>
</evidence>
<keyword evidence="2" id="KW-0472">Membrane</keyword>
<dbReference type="EMBL" id="JAVDYG010000001">
    <property type="protein sequence ID" value="MDR7362456.1"/>
    <property type="molecule type" value="Genomic_DNA"/>
</dbReference>
<feature type="domain" description="DUF6458" evidence="3">
    <location>
        <begin position="1"/>
        <end position="76"/>
    </location>
</feature>
<protein>
    <recommendedName>
        <fullName evidence="3">DUF6458 domain-containing protein</fullName>
    </recommendedName>
</protein>
<feature type="transmembrane region" description="Helical" evidence="2">
    <location>
        <begin position="31"/>
        <end position="50"/>
    </location>
</feature>
<feature type="region of interest" description="Disordered" evidence="1">
    <location>
        <begin position="61"/>
        <end position="83"/>
    </location>
</feature>
<gene>
    <name evidence="4" type="ORF">J2S63_002009</name>
</gene>
<name>A0ABU2BW01_9ACTN</name>
<proteinExistence type="predicted"/>
<dbReference type="Proteomes" id="UP001183648">
    <property type="component" value="Unassembled WGS sequence"/>
</dbReference>
<keyword evidence="2" id="KW-0812">Transmembrane</keyword>
<sequence>MTIGGGILLFVIGAILAFAVDVDIPGIEDNTLGYILMLAGVLVAVLSLAATRRRHSTVAVTRDASGREAVTERHTDSTGGPVV</sequence>
<evidence type="ECO:0000259" key="3">
    <source>
        <dbReference type="Pfam" id="PF20059"/>
    </source>
</evidence>
<comment type="caution">
    <text evidence="4">The sequence shown here is derived from an EMBL/GenBank/DDBJ whole genome shotgun (WGS) entry which is preliminary data.</text>
</comment>
<feature type="compositionally biased region" description="Basic and acidic residues" evidence="1">
    <location>
        <begin position="64"/>
        <end position="76"/>
    </location>
</feature>
<organism evidence="4 5">
    <name type="scientific">Nocardioides marmoribigeumensis</name>
    <dbReference type="NCBI Taxonomy" id="433649"/>
    <lineage>
        <taxon>Bacteria</taxon>
        <taxon>Bacillati</taxon>
        <taxon>Actinomycetota</taxon>
        <taxon>Actinomycetes</taxon>
        <taxon>Propionibacteriales</taxon>
        <taxon>Nocardioidaceae</taxon>
        <taxon>Nocardioides</taxon>
    </lineage>
</organism>
<dbReference type="RefSeq" id="WP_310301770.1">
    <property type="nucleotide sequence ID" value="NZ_BAAAPS010000008.1"/>
</dbReference>
<evidence type="ECO:0000256" key="2">
    <source>
        <dbReference type="SAM" id="Phobius"/>
    </source>
</evidence>
<keyword evidence="5" id="KW-1185">Reference proteome</keyword>